<feature type="domain" description="CHAT" evidence="1">
    <location>
        <begin position="1124"/>
        <end position="1326"/>
    </location>
</feature>
<organism evidence="2 3">
    <name type="scientific">Meripilus lineatus</name>
    <dbReference type="NCBI Taxonomy" id="2056292"/>
    <lineage>
        <taxon>Eukaryota</taxon>
        <taxon>Fungi</taxon>
        <taxon>Dikarya</taxon>
        <taxon>Basidiomycota</taxon>
        <taxon>Agaricomycotina</taxon>
        <taxon>Agaricomycetes</taxon>
        <taxon>Polyporales</taxon>
        <taxon>Meripilaceae</taxon>
        <taxon>Meripilus</taxon>
    </lineage>
</organism>
<reference evidence="2" key="1">
    <citation type="submission" date="2022-07" db="EMBL/GenBank/DDBJ databases">
        <title>Genome Sequence of Physisporinus lineatus.</title>
        <authorList>
            <person name="Buettner E."/>
        </authorList>
    </citation>
    <scope>NUCLEOTIDE SEQUENCE</scope>
    <source>
        <strain evidence="2">VT162</strain>
    </source>
</reference>
<evidence type="ECO:0000313" key="3">
    <source>
        <dbReference type="Proteomes" id="UP001212997"/>
    </source>
</evidence>
<gene>
    <name evidence="2" type="ORF">NLI96_g4121</name>
</gene>
<protein>
    <recommendedName>
        <fullName evidence="1">CHAT domain-containing protein</fullName>
    </recommendedName>
</protein>
<dbReference type="InterPro" id="IPR024983">
    <property type="entry name" value="CHAT_dom"/>
</dbReference>
<name>A0AAD5V7H1_9APHY</name>
<comment type="caution">
    <text evidence="2">The sequence shown here is derived from an EMBL/GenBank/DDBJ whole genome shotgun (WGS) entry which is preliminary data.</text>
</comment>
<dbReference type="Proteomes" id="UP001212997">
    <property type="component" value="Unassembled WGS sequence"/>
</dbReference>
<accession>A0AAD5V7H1</accession>
<evidence type="ECO:0000259" key="1">
    <source>
        <dbReference type="Pfam" id="PF12770"/>
    </source>
</evidence>
<proteinExistence type="predicted"/>
<keyword evidence="3" id="KW-1185">Reference proteome</keyword>
<evidence type="ECO:0000313" key="2">
    <source>
        <dbReference type="EMBL" id="KAJ3486590.1"/>
    </source>
</evidence>
<dbReference type="Pfam" id="PF12770">
    <property type="entry name" value="CHAT"/>
    <property type="match status" value="1"/>
</dbReference>
<dbReference type="EMBL" id="JANAWD010000116">
    <property type="protein sequence ID" value="KAJ3486590.1"/>
    <property type="molecule type" value="Genomic_DNA"/>
</dbReference>
<sequence>MEKYATIPILVTLFRFKTPPTSRLSLAFGDIMSQGTAEASVPAIPLVSSAILRKFLPKLFSVVTLSCDAFWRLINIPPDLRDPELRLSELSFRPTTKRDDADRAIYIYDIASQLCLWDDSPQVADIFKNYRGITFEDFISNVLQRSRLWLETAAQLSRTPPRSRDLEFQAHVIVELDGITSSIDILSQAFEMVNFFISAMWTLLHCQALALFWRFDLLGCSSYDTLHHAIRTAELMLQFVSSPREHYLTSLIFEGIRYRSIIPYPSPFWDLSRILLSSLHLTLDFLYSVAQIPSKKSQAEEEEELKRAIATLGKITEEKTIDVDEFGTVAAVLFLGGLVHIVRFLSQPEEIIPDLDRVISDLEIAYTISVAVPYWFRMVVDLLLMCLMFRNSRFGDSLQDLDRVIDIGEDIMRSPGSWRESKSILVVFLLVLGLAFRAAATHLGVQIGQGIPDCERVIELFEENTDLFPLSHEFGYDQITGAVVFAWYYLTVTKGQRFDVDKVSEHSEQLLYRDVNHEILPMGPMVYCTLLWGQLKIVAVALDKETACEIFECIQTLGIEETYESLGSVFRFHGDVDNTISLLQQHCPLPDPTASCGSFRPLVFVLTAALLWRHKQTGSAKDYQDGCIYHLWLQKDQFRQGNPFEPMIVSEYAANVGGRVVRARFTDILTGTPEDCPIRDKGQGKHISSSILKPKSSTPFGTKQYRSAVDRLEIEEDKLRGHEFGGRFLDELIFSASPSPTALGGLLSQETISDWIPPMNIDRKGLLDIAEQTLKESCESVQAFGWDRSHRTLLAFVLVLIACLPTENRKYEDLVESISVPYILASLDNLRHEQSPGIWKIRSLRLWMLIARFFLGIPAIHEHCLPHLEEVMNTMLCALEEKSWVASGVWESIVDRQRYSDEMRSSLAVVVAKTDRVPLMVEFSERWNGLIWSQLGQLRAPLDALTAVNPELASRLESVSKSLEERWVKFDASSCHLSLLNPIELSNYRHYEERQRILEEIRLVPGFQDFLKHRSYLELQKEISGIGGIVVLILCDKFSRFAPPVIIFGDNRADNSSSSPGLVNPISRMVLHGISLPELHARFKKATKMRDTTPASEVKLYEQGYSRIDIHSKNYYRSRSMARLLKDLWSQVVEPILDHLLHGQVSQQNSKGESRAWHIPDRDKRPRLWWCCQGYLSFLPLHAAGIYDGDSPICVSDFFISSYTPTLGALIDARNRPLPHELKIGKELKVIEKIVPPQNLIYLNDNGHLDLEGRHTSVETVLAKLPEASVLHLACHGTQDAINPLRSGFFLGNEKRLTIHNLIQHRFPNAFMAILSACHTASNDAEQPEEATMAGSSPPP</sequence>